<reference evidence="1 2" key="1">
    <citation type="journal article" date="2014" name="Mol. Ecol.">
        <title>Evolution of Synechococcus.</title>
        <authorList>
            <person name="Dvorak P."/>
            <person name="Casamatta D."/>
            <person name="Hasler P."/>
            <person name="Poulickova A."/>
            <person name="Ondrej V."/>
            <person name="Sanges R."/>
        </authorList>
    </citation>
    <scope>NUCLEOTIDE SEQUENCE [LARGE SCALE GENOMIC DNA]</scope>
    <source>
        <strain evidence="1 2">CAUP A 1101</strain>
    </source>
</reference>
<protein>
    <submittedName>
        <fullName evidence="1">Uncharacterized protein</fullName>
    </submittedName>
</protein>
<accession>A0A098TJG1</accession>
<dbReference type="Proteomes" id="UP000030170">
    <property type="component" value="Unassembled WGS sequence"/>
</dbReference>
<organism evidence="1 2">
    <name type="scientific">Neosynechococcus sphagnicola sy1</name>
    <dbReference type="NCBI Taxonomy" id="1497020"/>
    <lineage>
        <taxon>Bacteria</taxon>
        <taxon>Bacillati</taxon>
        <taxon>Cyanobacteriota</taxon>
        <taxon>Cyanophyceae</taxon>
        <taxon>Neosynechococcales</taxon>
        <taxon>Neosynechococcaceae</taxon>
        <taxon>Neosynechococcus</taxon>
    </lineage>
</organism>
<name>A0A098TJG1_9CYAN</name>
<evidence type="ECO:0000313" key="1">
    <source>
        <dbReference type="EMBL" id="KGF72304.1"/>
    </source>
</evidence>
<sequence length="110" mass="12281">MLQNQVRYGNAPMIRIQETGIRMDPRGGKTAIYSLLAIEANILTQFIGQITERLEPQFNELIVKRIELTQGRDAQKGVVKESDVAFKGTASWNQFANKPRNIGGMDLGGF</sequence>
<comment type="caution">
    <text evidence="1">The sequence shown here is derived from an EMBL/GenBank/DDBJ whole genome shotgun (WGS) entry which is preliminary data.</text>
</comment>
<proteinExistence type="predicted"/>
<gene>
    <name evidence="1" type="ORF">DO97_09315</name>
</gene>
<evidence type="ECO:0000313" key="2">
    <source>
        <dbReference type="Proteomes" id="UP000030170"/>
    </source>
</evidence>
<keyword evidence="2" id="KW-1185">Reference proteome</keyword>
<dbReference type="EMBL" id="JJML01000029">
    <property type="protein sequence ID" value="KGF72304.1"/>
    <property type="molecule type" value="Genomic_DNA"/>
</dbReference>
<dbReference type="AlphaFoldDB" id="A0A098TJG1"/>